<reference evidence="2" key="1">
    <citation type="journal article" date="2020" name="bioRxiv">
        <title>Chromosome-level reference genome of the European wasp spider Argiope bruennichi: a resource for studies on range expansion and evolutionary adaptation.</title>
        <authorList>
            <person name="Sheffer M.M."/>
            <person name="Hoppe A."/>
            <person name="Krehenwinkel H."/>
            <person name="Uhl G."/>
            <person name="Kuss A.W."/>
            <person name="Jensen L."/>
            <person name="Jensen C."/>
            <person name="Gillespie R.G."/>
            <person name="Hoff K.J."/>
            <person name="Prost S."/>
        </authorList>
    </citation>
    <scope>NUCLEOTIDE SEQUENCE</scope>
</reference>
<sequence>MRKNKEKRTKFFLLLTDDSTFTIAESKKPKIATLSEKSFCVLEYARVFSTTTVQRAFRIQYGKESPTNKSILRWYKQFKETGCLCKKKSSGRPSLTNDTVEKVRESFVRRPRKSTRVAGRELGMPHQTPRRLMPADGYAISRPYSRFGPVSLNYPAPHGYTFRSPRPSSDIPAPVLCKTDSSKFQRSAQEARSGALLQLEDDGREFETDFIDAEGYRERYLEYYSLIDKKLKETVISEVPNTQKKFKLPKLELRRFDGDPKEFLSFWSPVPKNSRRLEHP</sequence>
<evidence type="ECO:0000313" key="2">
    <source>
        <dbReference type="EMBL" id="KAF8789550.1"/>
    </source>
</evidence>
<proteinExistence type="predicted"/>
<keyword evidence="3" id="KW-1185">Reference proteome</keyword>
<accession>A0A8T0FJJ8</accession>
<protein>
    <recommendedName>
        <fullName evidence="1">DUF4817 domain-containing protein</fullName>
    </recommendedName>
</protein>
<evidence type="ECO:0000313" key="3">
    <source>
        <dbReference type="Proteomes" id="UP000807504"/>
    </source>
</evidence>
<dbReference type="Proteomes" id="UP000807504">
    <property type="component" value="Unassembled WGS sequence"/>
</dbReference>
<feature type="domain" description="DUF4817" evidence="1">
    <location>
        <begin position="33"/>
        <end position="84"/>
    </location>
</feature>
<dbReference type="EMBL" id="JABXBU010000012">
    <property type="protein sequence ID" value="KAF8789550.1"/>
    <property type="molecule type" value="Genomic_DNA"/>
</dbReference>
<gene>
    <name evidence="2" type="ORF">HNY73_007481</name>
</gene>
<dbReference type="InterPro" id="IPR032135">
    <property type="entry name" value="DUF4817"/>
</dbReference>
<comment type="caution">
    <text evidence="2">The sequence shown here is derived from an EMBL/GenBank/DDBJ whole genome shotgun (WGS) entry which is preliminary data.</text>
</comment>
<organism evidence="2 3">
    <name type="scientific">Argiope bruennichi</name>
    <name type="common">Wasp spider</name>
    <name type="synonym">Aranea bruennichi</name>
    <dbReference type="NCBI Taxonomy" id="94029"/>
    <lineage>
        <taxon>Eukaryota</taxon>
        <taxon>Metazoa</taxon>
        <taxon>Ecdysozoa</taxon>
        <taxon>Arthropoda</taxon>
        <taxon>Chelicerata</taxon>
        <taxon>Arachnida</taxon>
        <taxon>Araneae</taxon>
        <taxon>Araneomorphae</taxon>
        <taxon>Entelegynae</taxon>
        <taxon>Araneoidea</taxon>
        <taxon>Araneidae</taxon>
        <taxon>Argiope</taxon>
    </lineage>
</organism>
<dbReference type="AlphaFoldDB" id="A0A8T0FJJ8"/>
<dbReference type="Pfam" id="PF16087">
    <property type="entry name" value="DUF4817"/>
    <property type="match status" value="1"/>
</dbReference>
<name>A0A8T0FJJ8_ARGBR</name>
<reference evidence="2" key="2">
    <citation type="submission" date="2020-06" db="EMBL/GenBank/DDBJ databases">
        <authorList>
            <person name="Sheffer M."/>
        </authorList>
    </citation>
    <scope>NUCLEOTIDE SEQUENCE</scope>
</reference>
<evidence type="ECO:0000259" key="1">
    <source>
        <dbReference type="Pfam" id="PF16087"/>
    </source>
</evidence>